<dbReference type="GO" id="GO:0032357">
    <property type="term" value="F:oxidized purine DNA binding"/>
    <property type="evidence" value="ECO:0007669"/>
    <property type="project" value="TreeGrafter"/>
</dbReference>
<dbReference type="GO" id="GO:0051539">
    <property type="term" value="F:4 iron, 4 sulfur cluster binding"/>
    <property type="evidence" value="ECO:0007669"/>
    <property type="project" value="UniProtKB-KW"/>
</dbReference>
<evidence type="ECO:0000256" key="4">
    <source>
        <dbReference type="ARBA" id="ARBA00012045"/>
    </source>
</evidence>
<keyword evidence="11" id="KW-0411">Iron-sulfur</keyword>
<keyword evidence="12" id="KW-0234">DNA repair</keyword>
<dbReference type="GO" id="GO:0006284">
    <property type="term" value="P:base-excision repair"/>
    <property type="evidence" value="ECO:0007669"/>
    <property type="project" value="InterPro"/>
</dbReference>
<dbReference type="PANTHER" id="PTHR42944:SF1">
    <property type="entry name" value="ADENINE DNA GLYCOSYLASE"/>
    <property type="match status" value="1"/>
</dbReference>
<evidence type="ECO:0000256" key="13">
    <source>
        <dbReference type="ARBA" id="ARBA00023295"/>
    </source>
</evidence>
<sequence precursor="true">MASTASPTATSASVTTAAADAAAVADAADAVSVDAAEPAAVAPVAATAARPGPGASTAFADAVLEWYATHARDLPWRHPEASPWAVLVSEIMLQQTPVNRVLPAWQAWLDRWPAPSALAAEPAGEAVRMWGRLGYPRRALRLHQAAVAITEEHHGLVPDDLEHLLRLPGVGTYTARAVAAFAFRQRHAVIDVNVRRLVGRAVNGRDDQRTAVSRRDLELVESLLPHDAESAAQASAAFMELGALLCVARTPRCEACPLRRECAWRRAGSPAAADTGRRTQSYAGTDRQVRGKLLAVLRESPVPVPQDVLDTVWDEPVQRGRALHGLLDDGLVVAVAPGVYALPGEQAWPGVRSPSGG</sequence>
<dbReference type="RefSeq" id="WP_013875409.1">
    <property type="nucleotide sequence ID" value="NC_015656.1"/>
</dbReference>
<keyword evidence="10" id="KW-0408">Iron</keyword>
<dbReference type="eggNOG" id="COG1194">
    <property type="taxonomic scope" value="Bacteria"/>
</dbReference>
<dbReference type="InterPro" id="IPR011257">
    <property type="entry name" value="DNA_glycosylase"/>
</dbReference>
<dbReference type="Proteomes" id="UP000001549">
    <property type="component" value="Chromosome"/>
</dbReference>
<evidence type="ECO:0000256" key="5">
    <source>
        <dbReference type="ARBA" id="ARBA00022023"/>
    </source>
</evidence>
<evidence type="ECO:0000259" key="14">
    <source>
        <dbReference type="SMART" id="SM00478"/>
    </source>
</evidence>
<dbReference type="STRING" id="656024.FsymDg_4286"/>
<evidence type="ECO:0000256" key="8">
    <source>
        <dbReference type="ARBA" id="ARBA00022763"/>
    </source>
</evidence>
<evidence type="ECO:0000256" key="1">
    <source>
        <dbReference type="ARBA" id="ARBA00000843"/>
    </source>
</evidence>
<proteinExistence type="inferred from homology"/>
<organism evidence="15 16">
    <name type="scientific">Candidatus Protofrankia datiscae</name>
    <dbReference type="NCBI Taxonomy" id="2716812"/>
    <lineage>
        <taxon>Bacteria</taxon>
        <taxon>Bacillati</taxon>
        <taxon>Actinomycetota</taxon>
        <taxon>Actinomycetes</taxon>
        <taxon>Frankiales</taxon>
        <taxon>Frankiaceae</taxon>
        <taxon>Protofrankia</taxon>
    </lineage>
</organism>
<dbReference type="SUPFAM" id="SSF48150">
    <property type="entry name" value="DNA-glycosylase"/>
    <property type="match status" value="1"/>
</dbReference>
<evidence type="ECO:0000256" key="9">
    <source>
        <dbReference type="ARBA" id="ARBA00022801"/>
    </source>
</evidence>
<dbReference type="AlphaFoldDB" id="F8AXX3"/>
<dbReference type="EC" id="3.2.2.31" evidence="4"/>
<dbReference type="GO" id="GO:0034039">
    <property type="term" value="F:8-oxo-7,8-dihydroguanine DNA N-glycosylase activity"/>
    <property type="evidence" value="ECO:0007669"/>
    <property type="project" value="TreeGrafter"/>
</dbReference>
<dbReference type="KEGG" id="fsy:FsymDg_4286"/>
<dbReference type="Pfam" id="PF00730">
    <property type="entry name" value="HhH-GPD"/>
    <property type="match status" value="1"/>
</dbReference>
<dbReference type="InterPro" id="IPR023170">
    <property type="entry name" value="HhH_base_excis_C"/>
</dbReference>
<evidence type="ECO:0000256" key="12">
    <source>
        <dbReference type="ARBA" id="ARBA00023204"/>
    </source>
</evidence>
<evidence type="ECO:0000256" key="2">
    <source>
        <dbReference type="ARBA" id="ARBA00001966"/>
    </source>
</evidence>
<evidence type="ECO:0000256" key="7">
    <source>
        <dbReference type="ARBA" id="ARBA00022723"/>
    </source>
</evidence>
<dbReference type="GO" id="GO:0046872">
    <property type="term" value="F:metal ion binding"/>
    <property type="evidence" value="ECO:0007669"/>
    <property type="project" value="UniProtKB-KW"/>
</dbReference>
<gene>
    <name evidence="15" type="ordered locus">FsymDg_4286</name>
</gene>
<dbReference type="PROSITE" id="PS01155">
    <property type="entry name" value="ENDONUCLEASE_III_2"/>
    <property type="match status" value="1"/>
</dbReference>
<reference evidence="15 16" key="1">
    <citation type="submission" date="2011-05" db="EMBL/GenBank/DDBJ databases">
        <title>Complete sequence of chromosome of Frankia symbiont of Datisca glomerata.</title>
        <authorList>
            <consortium name="US DOE Joint Genome Institute"/>
            <person name="Lucas S."/>
            <person name="Han J."/>
            <person name="Lapidus A."/>
            <person name="Cheng J.-F."/>
            <person name="Goodwin L."/>
            <person name="Pitluck S."/>
            <person name="Peters L."/>
            <person name="Mikhailova N."/>
            <person name="Chertkov O."/>
            <person name="Teshima H."/>
            <person name="Han C."/>
            <person name="Tapia R."/>
            <person name="Land M."/>
            <person name="Hauser L."/>
            <person name="Kyrpides N."/>
            <person name="Ivanova N."/>
            <person name="Pagani I."/>
            <person name="Berry A."/>
            <person name="Pawlowski K."/>
            <person name="Persson T."/>
            <person name="Vanden Heuvel B."/>
            <person name="Benson D."/>
            <person name="Woyke T."/>
        </authorList>
    </citation>
    <scope>NUCLEOTIDE SEQUENCE [LARGE SCALE GENOMIC DNA]</scope>
    <source>
        <strain evidence="16">4085684</strain>
    </source>
</reference>
<dbReference type="Gene3D" id="1.10.340.30">
    <property type="entry name" value="Hypothetical protein, domain 2"/>
    <property type="match status" value="1"/>
</dbReference>
<dbReference type="InterPro" id="IPR000445">
    <property type="entry name" value="HhH_motif"/>
</dbReference>
<dbReference type="CDD" id="cd00056">
    <property type="entry name" value="ENDO3c"/>
    <property type="match status" value="1"/>
</dbReference>
<evidence type="ECO:0000256" key="6">
    <source>
        <dbReference type="ARBA" id="ARBA00022485"/>
    </source>
</evidence>
<dbReference type="EMBL" id="CP002801">
    <property type="protein sequence ID" value="AEH11546.1"/>
    <property type="molecule type" value="Genomic_DNA"/>
</dbReference>
<comment type="cofactor">
    <cofactor evidence="2">
        <name>[4Fe-4S] cluster</name>
        <dbReference type="ChEBI" id="CHEBI:49883"/>
    </cofactor>
</comment>
<dbReference type="InterPro" id="IPR044298">
    <property type="entry name" value="MIG/MutY"/>
</dbReference>
<evidence type="ECO:0000256" key="10">
    <source>
        <dbReference type="ARBA" id="ARBA00023004"/>
    </source>
</evidence>
<keyword evidence="13" id="KW-0326">Glycosidase</keyword>
<evidence type="ECO:0000256" key="11">
    <source>
        <dbReference type="ARBA" id="ARBA00023014"/>
    </source>
</evidence>
<dbReference type="InterPro" id="IPR003265">
    <property type="entry name" value="HhH-GPD_domain"/>
</dbReference>
<keyword evidence="8" id="KW-0227">DNA damage</keyword>
<keyword evidence="6" id="KW-0004">4Fe-4S</keyword>
<dbReference type="InterPro" id="IPR004036">
    <property type="entry name" value="Endonuclease-III-like_CS2"/>
</dbReference>
<accession>F8AXX3</accession>
<name>F8AXX3_9ACTN</name>
<dbReference type="SMART" id="SM00478">
    <property type="entry name" value="ENDO3c"/>
    <property type="match status" value="1"/>
</dbReference>
<keyword evidence="16" id="KW-1185">Reference proteome</keyword>
<dbReference type="PANTHER" id="PTHR42944">
    <property type="entry name" value="ADENINE DNA GLYCOSYLASE"/>
    <property type="match status" value="1"/>
</dbReference>
<dbReference type="GO" id="GO:0000701">
    <property type="term" value="F:purine-specific mismatch base pair DNA N-glycosylase activity"/>
    <property type="evidence" value="ECO:0007669"/>
    <property type="project" value="UniProtKB-EC"/>
</dbReference>
<dbReference type="Gene3D" id="1.10.1670.10">
    <property type="entry name" value="Helix-hairpin-Helix base-excision DNA repair enzymes (C-terminal)"/>
    <property type="match status" value="1"/>
</dbReference>
<dbReference type="HOGENOM" id="CLU_012862_2_0_11"/>
<feature type="domain" description="HhH-GPD" evidence="14">
    <location>
        <begin position="92"/>
        <end position="244"/>
    </location>
</feature>
<dbReference type="GO" id="GO:0006298">
    <property type="term" value="P:mismatch repair"/>
    <property type="evidence" value="ECO:0007669"/>
    <property type="project" value="TreeGrafter"/>
</dbReference>
<comment type="similarity">
    <text evidence="3">Belongs to the Nth/MutY family.</text>
</comment>
<evidence type="ECO:0000313" key="16">
    <source>
        <dbReference type="Proteomes" id="UP000001549"/>
    </source>
</evidence>
<keyword evidence="7" id="KW-0479">Metal-binding</keyword>
<evidence type="ECO:0000313" key="15">
    <source>
        <dbReference type="EMBL" id="AEH11546.1"/>
    </source>
</evidence>
<dbReference type="Pfam" id="PF00633">
    <property type="entry name" value="HHH"/>
    <property type="match status" value="1"/>
</dbReference>
<dbReference type="FunFam" id="1.10.340.30:FF:000003">
    <property type="entry name" value="A/G-specific adenine glycosylase"/>
    <property type="match status" value="1"/>
</dbReference>
<keyword evidence="9" id="KW-0378">Hydrolase</keyword>
<protein>
    <recommendedName>
        <fullName evidence="5">Adenine DNA glycosylase</fullName>
        <ecNumber evidence="4">3.2.2.31</ecNumber>
    </recommendedName>
</protein>
<dbReference type="GO" id="GO:0035485">
    <property type="term" value="F:adenine/guanine mispair binding"/>
    <property type="evidence" value="ECO:0007669"/>
    <property type="project" value="TreeGrafter"/>
</dbReference>
<evidence type="ECO:0000256" key="3">
    <source>
        <dbReference type="ARBA" id="ARBA00008343"/>
    </source>
</evidence>
<comment type="catalytic activity">
    <reaction evidence="1">
        <text>Hydrolyzes free adenine bases from 7,8-dihydro-8-oxoguanine:adenine mismatched double-stranded DNA, leaving an apurinic site.</text>
        <dbReference type="EC" id="3.2.2.31"/>
    </reaction>
</comment>